<organism evidence="1 2">
    <name type="scientific">Cellulophaga phage phi14:2</name>
    <dbReference type="NCBI Taxonomy" id="1327990"/>
    <lineage>
        <taxon>Viruses</taxon>
        <taxon>Duplodnaviria</taxon>
        <taxon>Heunggongvirae</taxon>
        <taxon>Uroviricota</taxon>
        <taxon>Caudoviricetes</taxon>
        <taxon>Crassvirales</taxon>
        <taxon>Steigviridae</taxon>
        <taxon>Asinivirinae</taxon>
        <taxon>Akihdevirus</taxon>
        <taxon>Akihdevirus balticus</taxon>
    </lineage>
</organism>
<protein>
    <submittedName>
        <fullName evidence="1">Uncharacterized protein</fullName>
    </submittedName>
</protein>
<dbReference type="Proteomes" id="UP000014725">
    <property type="component" value="Segment"/>
</dbReference>
<sequence length="46" mass="5568">MSNKDWFLNYTFMSPAIIKMAINQNKLNQLREVVFKQTNKELYVEE</sequence>
<gene>
    <name evidence="1" type="ORF">Phi14:2_gp115</name>
</gene>
<name>S0A436_9CAUD</name>
<dbReference type="GeneID" id="16797418"/>
<evidence type="ECO:0000313" key="1">
    <source>
        <dbReference type="EMBL" id="AGO48993.1"/>
    </source>
</evidence>
<dbReference type="KEGG" id="vg:16797418"/>
<reference evidence="1 2" key="1">
    <citation type="journal article" date="2013" name="Proc. Natl. Acad. Sci. U.S.A.">
        <title>Twelve previously unknown phage genera are ubiquitous in global oceans.</title>
        <authorList>
            <person name="Holmfeldt K."/>
            <person name="Solonenko N."/>
            <person name="Shah M."/>
            <person name="Corrier K."/>
            <person name="Riemann L."/>
            <person name="Verberkmoes N.C."/>
            <person name="Sullivan M.B."/>
        </authorList>
    </citation>
    <scope>NUCLEOTIDE SEQUENCE [LARGE SCALE GENOMIC DNA]</scope>
    <source>
        <strain evidence="1">Phi14:2</strain>
    </source>
</reference>
<dbReference type="EMBL" id="KC821624">
    <property type="protein sequence ID" value="AGO48993.1"/>
    <property type="molecule type" value="Genomic_DNA"/>
</dbReference>
<proteinExistence type="predicted"/>
<keyword evidence="2" id="KW-1185">Reference proteome</keyword>
<accession>S0A436</accession>
<reference evidence="2" key="2">
    <citation type="submission" date="2013-03" db="EMBL/GenBank/DDBJ databases">
        <title>The Cellulophaga phages: a novel, diverse, and globally ubiquitous model system.</title>
        <authorList>
            <person name="Holmfeldt K."/>
            <person name="Solonenko N."/>
            <person name="Shah M."/>
            <person name="Corrier K."/>
            <person name="Riemann L."/>
            <person name="VerBerkmoes N.C."/>
            <person name="Sullivan M.B."/>
        </authorList>
    </citation>
    <scope>NUCLEOTIDE SEQUENCE [LARGE SCALE GENOMIC DNA]</scope>
</reference>
<evidence type="ECO:0000313" key="2">
    <source>
        <dbReference type="Proteomes" id="UP000014725"/>
    </source>
</evidence>